<organism evidence="1">
    <name type="scientific">Klebsiella pneumoniae</name>
    <dbReference type="NCBI Taxonomy" id="573"/>
    <lineage>
        <taxon>Bacteria</taxon>
        <taxon>Pseudomonadati</taxon>
        <taxon>Pseudomonadota</taxon>
        <taxon>Gammaproteobacteria</taxon>
        <taxon>Enterobacterales</taxon>
        <taxon>Enterobacteriaceae</taxon>
        <taxon>Klebsiella/Raoultella group</taxon>
        <taxon>Klebsiella</taxon>
        <taxon>Klebsiella pneumoniae complex</taxon>
    </lineage>
</organism>
<dbReference type="AlphaFoldDB" id="A0A809T1P9"/>
<dbReference type="EMBL" id="LC521849">
    <property type="protein sequence ID" value="BBV27247.1"/>
    <property type="molecule type" value="Genomic_DNA"/>
</dbReference>
<name>A0A809T1P9_KLEPN</name>
<reference evidence="1" key="1">
    <citation type="submission" date="2020-01" db="EMBL/GenBank/DDBJ databases">
        <title>Genotype-dependent distribution of carbapenemase genes among Enterobacteriaceae in Thailand.</title>
        <authorList>
            <person name="Takeuchi D."/>
            <person name="Abe R."/>
            <person name="Sakamoto N."/>
            <person name="Sugawara Y."/>
            <person name="Akeda Y."/>
            <person name="Hamada S."/>
        </authorList>
    </citation>
    <scope>NUCLEOTIDE SEQUENCE</scope>
    <source>
        <strain evidence="1">KP100</strain>
        <plasmid evidence="1">pKP100_NDM1</plasmid>
    </source>
</reference>
<evidence type="ECO:0000313" key="1">
    <source>
        <dbReference type="EMBL" id="BBV27247.1"/>
    </source>
</evidence>
<protein>
    <submittedName>
        <fullName evidence="1">Uncharacterized protein</fullName>
    </submittedName>
</protein>
<sequence>MSRWGGARTLQKLWSYIEATTDGEAPLAKVAWGDLTREHKVELVHAIQQEFPDDDI</sequence>
<accession>A0A809T1P9</accession>
<keyword evidence="1" id="KW-0614">Plasmid</keyword>
<proteinExistence type="predicted"/>
<geneLocation type="plasmid" evidence="1">
    <name>pKP100_NDM1</name>
</geneLocation>